<evidence type="ECO:0000256" key="6">
    <source>
        <dbReference type="ARBA" id="ARBA00022777"/>
    </source>
</evidence>
<evidence type="ECO:0000256" key="4">
    <source>
        <dbReference type="ARBA" id="ARBA00022679"/>
    </source>
</evidence>
<keyword evidence="7 9" id="KW-0067">ATP-binding</keyword>
<dbReference type="InterPro" id="IPR004424">
    <property type="entry name" value="IspE"/>
</dbReference>
<dbReference type="Pfam" id="PF00288">
    <property type="entry name" value="GHMP_kinases_N"/>
    <property type="match status" value="1"/>
</dbReference>
<protein>
    <recommendedName>
        <fullName evidence="3 9">4-diphosphocytidyl-2-C-methyl-D-erythritol kinase</fullName>
        <shortName evidence="9">CMK</shortName>
        <ecNumber evidence="2 9">2.7.1.148</ecNumber>
    </recommendedName>
    <alternativeName>
        <fullName evidence="8 9">4-(cytidine-5'-diphospho)-2-C-methyl-D-erythritol kinase</fullName>
    </alternativeName>
</protein>
<dbReference type="PANTHER" id="PTHR43527:SF2">
    <property type="entry name" value="4-DIPHOSPHOCYTIDYL-2-C-METHYL-D-ERYTHRITOL KINASE, CHLOROPLASTIC"/>
    <property type="match status" value="1"/>
</dbReference>
<keyword evidence="6 9" id="KW-0418">Kinase</keyword>
<evidence type="ECO:0000256" key="1">
    <source>
        <dbReference type="ARBA" id="ARBA00009684"/>
    </source>
</evidence>
<dbReference type="UniPathway" id="UPA00056">
    <property type="reaction ID" value="UER00094"/>
</dbReference>
<evidence type="ECO:0000313" key="14">
    <source>
        <dbReference type="Proteomes" id="UP000568106"/>
    </source>
</evidence>
<dbReference type="Pfam" id="PF08544">
    <property type="entry name" value="GHMP_kinases_C"/>
    <property type="match status" value="1"/>
</dbReference>
<dbReference type="PANTHER" id="PTHR43527">
    <property type="entry name" value="4-DIPHOSPHOCYTIDYL-2-C-METHYL-D-ERYTHRITOL KINASE, CHLOROPLASTIC"/>
    <property type="match status" value="1"/>
</dbReference>
<dbReference type="InterPro" id="IPR020568">
    <property type="entry name" value="Ribosomal_Su5_D2-typ_SF"/>
</dbReference>
<accession>A0A7W8IHY4</accession>
<gene>
    <name evidence="9" type="primary">ispE</name>
    <name evidence="13" type="ORF">HDF09_002145</name>
</gene>
<dbReference type="Gene3D" id="3.30.70.890">
    <property type="entry name" value="GHMP kinase, C-terminal domain"/>
    <property type="match status" value="1"/>
</dbReference>
<name>A0A7W8IHY4_9BACT</name>
<dbReference type="HAMAP" id="MF_00061">
    <property type="entry name" value="IspE"/>
    <property type="match status" value="1"/>
</dbReference>
<evidence type="ECO:0000259" key="11">
    <source>
        <dbReference type="Pfam" id="PF00288"/>
    </source>
</evidence>
<evidence type="ECO:0000313" key="13">
    <source>
        <dbReference type="EMBL" id="MBB5317476.1"/>
    </source>
</evidence>
<feature type="domain" description="GHMP kinase C-terminal" evidence="12">
    <location>
        <begin position="307"/>
        <end position="371"/>
    </location>
</feature>
<keyword evidence="9" id="KW-0414">Isoprene biosynthesis</keyword>
<evidence type="ECO:0000256" key="9">
    <source>
        <dbReference type="HAMAP-Rule" id="MF_00061"/>
    </source>
</evidence>
<evidence type="ECO:0000259" key="12">
    <source>
        <dbReference type="Pfam" id="PF08544"/>
    </source>
</evidence>
<feature type="region of interest" description="Disordered" evidence="10">
    <location>
        <begin position="249"/>
        <end position="280"/>
    </location>
</feature>
<evidence type="ECO:0000256" key="7">
    <source>
        <dbReference type="ARBA" id="ARBA00022840"/>
    </source>
</evidence>
<dbReference type="GO" id="GO:0019288">
    <property type="term" value="P:isopentenyl diphosphate biosynthetic process, methylerythritol 4-phosphate pathway"/>
    <property type="evidence" value="ECO:0007669"/>
    <property type="project" value="UniProtKB-UniRule"/>
</dbReference>
<keyword evidence="4 9" id="KW-0808">Transferase</keyword>
<evidence type="ECO:0000256" key="2">
    <source>
        <dbReference type="ARBA" id="ARBA00012052"/>
    </source>
</evidence>
<comment type="similarity">
    <text evidence="1 9">Belongs to the GHMP kinase family. IspE subfamily.</text>
</comment>
<dbReference type="EC" id="2.7.1.148" evidence="2 9"/>
<dbReference type="Proteomes" id="UP000568106">
    <property type="component" value="Unassembled WGS sequence"/>
</dbReference>
<dbReference type="GO" id="GO:0016114">
    <property type="term" value="P:terpenoid biosynthetic process"/>
    <property type="evidence" value="ECO:0007669"/>
    <property type="project" value="InterPro"/>
</dbReference>
<keyword evidence="5 9" id="KW-0547">Nucleotide-binding</keyword>
<evidence type="ECO:0000256" key="5">
    <source>
        <dbReference type="ARBA" id="ARBA00022741"/>
    </source>
</evidence>
<dbReference type="InterPro" id="IPR013750">
    <property type="entry name" value="GHMP_kinase_C_dom"/>
</dbReference>
<evidence type="ECO:0000256" key="3">
    <source>
        <dbReference type="ARBA" id="ARBA00017473"/>
    </source>
</evidence>
<comment type="catalytic activity">
    <reaction evidence="9">
        <text>4-CDP-2-C-methyl-D-erythritol + ATP = 4-CDP-2-C-methyl-D-erythritol 2-phosphate + ADP + H(+)</text>
        <dbReference type="Rhea" id="RHEA:18437"/>
        <dbReference type="ChEBI" id="CHEBI:15378"/>
        <dbReference type="ChEBI" id="CHEBI:30616"/>
        <dbReference type="ChEBI" id="CHEBI:57823"/>
        <dbReference type="ChEBI" id="CHEBI:57919"/>
        <dbReference type="ChEBI" id="CHEBI:456216"/>
        <dbReference type="EC" id="2.7.1.148"/>
    </reaction>
</comment>
<proteinExistence type="inferred from homology"/>
<feature type="active site" evidence="9">
    <location>
        <position position="10"/>
    </location>
</feature>
<dbReference type="Gene3D" id="3.30.230.10">
    <property type="match status" value="1"/>
</dbReference>
<evidence type="ECO:0000256" key="8">
    <source>
        <dbReference type="ARBA" id="ARBA00032554"/>
    </source>
</evidence>
<keyword evidence="14" id="KW-1185">Reference proteome</keyword>
<reference evidence="13" key="1">
    <citation type="submission" date="2020-08" db="EMBL/GenBank/DDBJ databases">
        <title>Genomic Encyclopedia of Type Strains, Phase IV (KMG-V): Genome sequencing to study the core and pangenomes of soil and plant-associated prokaryotes.</title>
        <authorList>
            <person name="Whitman W."/>
        </authorList>
    </citation>
    <scope>NUCLEOTIDE SEQUENCE [LARGE SCALE GENOMIC DNA]</scope>
    <source>
        <strain evidence="13">M8UP27</strain>
    </source>
</reference>
<comment type="function">
    <text evidence="9">Catalyzes the phosphorylation of the position 2 hydroxy group of 4-diphosphocytidyl-2C-methyl-D-erythritol.</text>
</comment>
<dbReference type="SUPFAM" id="SSF55060">
    <property type="entry name" value="GHMP Kinase, C-terminal domain"/>
    <property type="match status" value="1"/>
</dbReference>
<organism evidence="13 14">
    <name type="scientific">Tunturiibacter empetritectus</name>
    <dbReference type="NCBI Taxonomy" id="3069691"/>
    <lineage>
        <taxon>Bacteria</taxon>
        <taxon>Pseudomonadati</taxon>
        <taxon>Acidobacteriota</taxon>
        <taxon>Terriglobia</taxon>
        <taxon>Terriglobales</taxon>
        <taxon>Acidobacteriaceae</taxon>
        <taxon>Tunturiibacter</taxon>
    </lineage>
</organism>
<feature type="active site" evidence="9">
    <location>
        <position position="138"/>
    </location>
</feature>
<dbReference type="AlphaFoldDB" id="A0A7W8IHY4"/>
<comment type="caution">
    <text evidence="9">Lacks conserved residue(s) required for the propagation of feature annotation.</text>
</comment>
<feature type="domain" description="GHMP kinase N-terminal" evidence="11">
    <location>
        <begin position="68"/>
        <end position="146"/>
    </location>
</feature>
<dbReference type="InterPro" id="IPR006204">
    <property type="entry name" value="GHMP_kinase_N_dom"/>
</dbReference>
<comment type="pathway">
    <text evidence="9">Isoprenoid biosynthesis; isopentenyl diphosphate biosynthesis via DXP pathway; isopentenyl diphosphate from 1-deoxy-D-xylulose 5-phosphate: step 3/6.</text>
</comment>
<dbReference type="EMBL" id="JACHDY010000002">
    <property type="protein sequence ID" value="MBB5317476.1"/>
    <property type="molecule type" value="Genomic_DNA"/>
</dbReference>
<sequence>MSTRVRSYSKINLGLAIGPVRPDGFHGLTTLYQTLDLHDLVTVKARRASPTRISVTTNHPFVPRDGRNTAWRMVERALVRLGITAEVDINIDKRLPVQGGMGAGSANAAAALLALEKELGEALPGVERLKLAAEIGSDVPLFLLGGAVLGLGRGEQVVPMPDLPRTWCVVAVPAVGVSTPAAFKDWDARLAAESERHAIDNKQVRGSGEGELGEGHGVTRVLGLTSNPQVDRLQELSLAYSSLSARTGVSLTEKTDDSRPGTSGIVRDPNPEKKQGLPGENQVDAMNDLAENTLLALVRTGIGSDGLQNDFEEVVFPQYPSLRITKRQLMGSDLDSSALYAALSGSGSALFGLYRSERDAKAAQLRVQSSGVQALLTETLPRTEYWNRMFAE</sequence>
<comment type="caution">
    <text evidence="13">The sequence shown here is derived from an EMBL/GenBank/DDBJ whole genome shotgun (WGS) entry which is preliminary data.</text>
</comment>
<dbReference type="GO" id="GO:0005524">
    <property type="term" value="F:ATP binding"/>
    <property type="evidence" value="ECO:0007669"/>
    <property type="project" value="UniProtKB-UniRule"/>
</dbReference>
<dbReference type="InterPro" id="IPR014721">
    <property type="entry name" value="Ribsml_uS5_D2-typ_fold_subgr"/>
</dbReference>
<dbReference type="InterPro" id="IPR036554">
    <property type="entry name" value="GHMP_kinase_C_sf"/>
</dbReference>
<dbReference type="SUPFAM" id="SSF54211">
    <property type="entry name" value="Ribosomal protein S5 domain 2-like"/>
    <property type="match status" value="1"/>
</dbReference>
<evidence type="ECO:0000256" key="10">
    <source>
        <dbReference type="SAM" id="MobiDB-lite"/>
    </source>
</evidence>
<dbReference type="GO" id="GO:0050515">
    <property type="term" value="F:4-(cytidine 5'-diphospho)-2-C-methyl-D-erythritol kinase activity"/>
    <property type="evidence" value="ECO:0007669"/>
    <property type="project" value="UniProtKB-UniRule"/>
</dbReference>